<dbReference type="PANTHER" id="PTHR40076">
    <property type="entry name" value="MEMBRANE PROTEIN-RELATED"/>
    <property type="match status" value="1"/>
</dbReference>
<keyword evidence="3" id="KW-1185">Reference proteome</keyword>
<evidence type="ECO:0008006" key="4">
    <source>
        <dbReference type="Google" id="ProtNLM"/>
    </source>
</evidence>
<keyword evidence="1" id="KW-0812">Transmembrane</keyword>
<sequence>MSENLPPPPPPEPSMYPPAGGQAWSLGEALSYGWKKFQENASQILLAVVVLFVVALVTGFIAWAFQALMTTDPTCTVTSEGFDCDEGSGTLWRMIVGGIAAAFQYFVMLVVGAGILRGALGITDGRPFQTAEIFKTDQIGGIIVASLVVGLATGIGYVLFILPGVVIAFLTSYTLLFVIDQNLPPIDAIRASFDLTTKHLGNTVVWYVVGGLVAIAGAIACGVGLLVTIPLVIIGTAYTYKVLTAQPVAA</sequence>
<dbReference type="InterPro" id="IPR010380">
    <property type="entry name" value="DUF975"/>
</dbReference>
<feature type="transmembrane region" description="Helical" evidence="1">
    <location>
        <begin position="95"/>
        <end position="120"/>
    </location>
</feature>
<evidence type="ECO:0000313" key="2">
    <source>
        <dbReference type="EMBL" id="MVQ50545.1"/>
    </source>
</evidence>
<name>A0A6L6XYL5_9ACTN</name>
<keyword evidence="1" id="KW-0472">Membrane</keyword>
<dbReference type="AlphaFoldDB" id="A0A6L6XYL5"/>
<reference evidence="2 3" key="1">
    <citation type="submission" date="2019-12" db="EMBL/GenBank/DDBJ databases">
        <authorList>
            <person name="Huq M.A."/>
        </authorList>
    </citation>
    <scope>NUCLEOTIDE SEQUENCE [LARGE SCALE GENOMIC DNA]</scope>
    <source>
        <strain evidence="2 3">MAH-18</strain>
    </source>
</reference>
<evidence type="ECO:0000313" key="3">
    <source>
        <dbReference type="Proteomes" id="UP000473525"/>
    </source>
</evidence>
<feature type="transmembrane region" description="Helical" evidence="1">
    <location>
        <begin position="44"/>
        <end position="65"/>
    </location>
</feature>
<keyword evidence="1" id="KW-1133">Transmembrane helix</keyword>
<dbReference type="EMBL" id="WSEK01000004">
    <property type="protein sequence ID" value="MVQ50545.1"/>
    <property type="molecule type" value="Genomic_DNA"/>
</dbReference>
<evidence type="ECO:0000256" key="1">
    <source>
        <dbReference type="SAM" id="Phobius"/>
    </source>
</evidence>
<dbReference type="RefSeq" id="WP_157343644.1">
    <property type="nucleotide sequence ID" value="NZ_WSEK01000004.1"/>
</dbReference>
<feature type="transmembrane region" description="Helical" evidence="1">
    <location>
        <begin position="204"/>
        <end position="234"/>
    </location>
</feature>
<comment type="caution">
    <text evidence="2">The sequence shown here is derived from an EMBL/GenBank/DDBJ whole genome shotgun (WGS) entry which is preliminary data.</text>
</comment>
<gene>
    <name evidence="2" type="ORF">GON03_15265</name>
</gene>
<organism evidence="2 3">
    <name type="scientific">Nocardioides agri</name>
    <dbReference type="NCBI Taxonomy" id="2682843"/>
    <lineage>
        <taxon>Bacteria</taxon>
        <taxon>Bacillati</taxon>
        <taxon>Actinomycetota</taxon>
        <taxon>Actinomycetes</taxon>
        <taxon>Propionibacteriales</taxon>
        <taxon>Nocardioidaceae</taxon>
        <taxon>Nocardioides</taxon>
    </lineage>
</organism>
<accession>A0A6L6XYL5</accession>
<feature type="transmembrane region" description="Helical" evidence="1">
    <location>
        <begin position="141"/>
        <end position="170"/>
    </location>
</feature>
<dbReference type="Proteomes" id="UP000473525">
    <property type="component" value="Unassembled WGS sequence"/>
</dbReference>
<proteinExistence type="predicted"/>
<protein>
    <recommendedName>
        <fullName evidence="4">DUF975 family protein</fullName>
    </recommendedName>
</protein>
<dbReference type="PANTHER" id="PTHR40076:SF1">
    <property type="entry name" value="MEMBRANE PROTEIN"/>
    <property type="match status" value="1"/>
</dbReference>